<evidence type="ECO:0008006" key="4">
    <source>
        <dbReference type="Google" id="ProtNLM"/>
    </source>
</evidence>
<dbReference type="Gene3D" id="3.80.10.10">
    <property type="entry name" value="Ribonuclease Inhibitor"/>
    <property type="match status" value="1"/>
</dbReference>
<dbReference type="PANTHER" id="PTHR48057">
    <property type="entry name" value="LEUCINE-RICH REPEAT SERINE/THREONINE-PROTEIN KINASE 1"/>
    <property type="match status" value="1"/>
</dbReference>
<dbReference type="AlphaFoldDB" id="A0AAU9SC85"/>
<feature type="signal peptide" evidence="1">
    <location>
        <begin position="1"/>
        <end position="24"/>
    </location>
</feature>
<dbReference type="PRINTS" id="PR00019">
    <property type="entry name" value="LEURICHRPT"/>
</dbReference>
<keyword evidence="3" id="KW-1185">Reference proteome</keyword>
<protein>
    <recommendedName>
        <fullName evidence="4">Leucine-rich repeat-containing N-terminal plant-type domain-containing protein</fullName>
    </recommendedName>
</protein>
<dbReference type="SUPFAM" id="SSF52058">
    <property type="entry name" value="L domain-like"/>
    <property type="match status" value="1"/>
</dbReference>
<gene>
    <name evidence="2" type="ORF">TAV2_LOCUS13069</name>
</gene>
<dbReference type="InterPro" id="IPR052595">
    <property type="entry name" value="LRRC69/RLP"/>
</dbReference>
<dbReference type="Pfam" id="PF00560">
    <property type="entry name" value="LRR_1"/>
    <property type="match status" value="3"/>
</dbReference>
<dbReference type="InterPro" id="IPR001611">
    <property type="entry name" value="Leu-rich_rpt"/>
</dbReference>
<organism evidence="2 3">
    <name type="scientific">Thlaspi arvense</name>
    <name type="common">Field penny-cress</name>
    <dbReference type="NCBI Taxonomy" id="13288"/>
    <lineage>
        <taxon>Eukaryota</taxon>
        <taxon>Viridiplantae</taxon>
        <taxon>Streptophyta</taxon>
        <taxon>Embryophyta</taxon>
        <taxon>Tracheophyta</taxon>
        <taxon>Spermatophyta</taxon>
        <taxon>Magnoliopsida</taxon>
        <taxon>eudicotyledons</taxon>
        <taxon>Gunneridae</taxon>
        <taxon>Pentapetalae</taxon>
        <taxon>rosids</taxon>
        <taxon>malvids</taxon>
        <taxon>Brassicales</taxon>
        <taxon>Brassicaceae</taxon>
        <taxon>Thlaspideae</taxon>
        <taxon>Thlaspi</taxon>
    </lineage>
</organism>
<reference evidence="2 3" key="1">
    <citation type="submission" date="2022-03" db="EMBL/GenBank/DDBJ databases">
        <authorList>
            <person name="Nunn A."/>
            <person name="Chopra R."/>
            <person name="Nunn A."/>
            <person name="Contreras Garrido A."/>
        </authorList>
    </citation>
    <scope>NUCLEOTIDE SEQUENCE [LARGE SCALE GENOMIC DNA]</scope>
</reference>
<accession>A0AAU9SC85</accession>
<evidence type="ECO:0000313" key="2">
    <source>
        <dbReference type="EMBL" id="CAH2060190.1"/>
    </source>
</evidence>
<name>A0AAU9SC85_THLAR</name>
<dbReference type="InterPro" id="IPR032675">
    <property type="entry name" value="LRR_dom_sf"/>
</dbReference>
<keyword evidence="1" id="KW-0732">Signal</keyword>
<dbReference type="EMBL" id="OU466860">
    <property type="protein sequence ID" value="CAH2060190.1"/>
    <property type="molecule type" value="Genomic_DNA"/>
</dbReference>
<proteinExistence type="predicted"/>
<dbReference type="Proteomes" id="UP000836841">
    <property type="component" value="Chromosome 4"/>
</dbReference>
<feature type="chain" id="PRO_5043784668" description="Leucine-rich repeat-containing N-terminal plant-type domain-containing protein" evidence="1">
    <location>
        <begin position="25"/>
        <end position="275"/>
    </location>
</feature>
<sequence>MLDSPLRLHFLSVLLLCCVSPSSFVVIRNPVVDLVACRPRQIEAFTQFKNEFDTRRCNHSNTYNGVWCDNSTGVVTKLQLRACLSGILKPNSTLFRFRQLRHLDLSHNDFTSSSLPSEIGNLNKLEAFPIMSSLVVFLVRNLTKLNGLELENNHFSGTIPSSLLTLPFLAIINLRENHLTGSIEASNSSTSSWLEFLYLRNNHFEGEILEPISKFTSLKDLDLSFQNISYPIDLTLFSSLKSLLILDLSGNSILPASLNISYSAKLYQHLVCTGE</sequence>
<dbReference type="PANTHER" id="PTHR48057:SF18">
    <property type="entry name" value="REPEAT RECEPTOR-LIKE PROTEIN KINASE FAMILY PROTEIN, PUTATIVE-RELATED"/>
    <property type="match status" value="1"/>
</dbReference>
<evidence type="ECO:0000313" key="3">
    <source>
        <dbReference type="Proteomes" id="UP000836841"/>
    </source>
</evidence>
<evidence type="ECO:0000256" key="1">
    <source>
        <dbReference type="SAM" id="SignalP"/>
    </source>
</evidence>